<dbReference type="InterPro" id="IPR018666">
    <property type="entry name" value="DUF2125"/>
</dbReference>
<dbReference type="Pfam" id="PF09898">
    <property type="entry name" value="DUF2125"/>
    <property type="match status" value="1"/>
</dbReference>
<evidence type="ECO:0000313" key="1">
    <source>
        <dbReference type="EMBL" id="MCO6419890.1"/>
    </source>
</evidence>
<evidence type="ECO:0000313" key="2">
    <source>
        <dbReference type="Proteomes" id="UP001523392"/>
    </source>
</evidence>
<name>A0ABT1DFA3_9PROT</name>
<dbReference type="Proteomes" id="UP001523392">
    <property type="component" value="Unassembled WGS sequence"/>
</dbReference>
<comment type="caution">
    <text evidence="1">The sequence shown here is derived from an EMBL/GenBank/DDBJ whole genome shotgun (WGS) entry which is preliminary data.</text>
</comment>
<protein>
    <submittedName>
        <fullName evidence="1">DUF2125 domain-containing protein</fullName>
    </submittedName>
</protein>
<reference evidence="1 2" key="1">
    <citation type="submission" date="2021-12" db="EMBL/GenBank/DDBJ databases">
        <title>Siccirubricoccus leaddurans sp. nov., a high concentration Zn2+ tolerance bacterium.</title>
        <authorList>
            <person name="Cao Y."/>
        </authorList>
    </citation>
    <scope>NUCLEOTIDE SEQUENCE [LARGE SCALE GENOMIC DNA]</scope>
    <source>
        <strain evidence="1 2">KC 17139</strain>
    </source>
</reference>
<gene>
    <name evidence="1" type="ORF">JYK14_27565</name>
</gene>
<keyword evidence="2" id="KW-1185">Reference proteome</keyword>
<dbReference type="EMBL" id="JAFIRR010000247">
    <property type="protein sequence ID" value="MCO6419890.1"/>
    <property type="molecule type" value="Genomic_DNA"/>
</dbReference>
<sequence length="344" mass="36222">MSAKPPRRRLPRLLLGAVLLLVLLGAAHGAAWLWLTERLEVGFGQWVALQRSLGRQVSHAPPLRGGWPWAATLTVPDFRWSQPAWGLAAEAVTLRLTPPELGMLEVHLPGRHRLRLDREELPLSAAALTARMPIQTGLWPSLLLLEGEELALGALGLDSLRMRLETALAAGAAEPAATLNLVLDRLHPPPGALGPAGAALGPVVEALSLSGTLSGPLPAGPVRAGDAARWRDAGGALTLSALALRWGPLGAEGSGRVRLDAGLQPRGAATLRVTGAEAALDAAQAAGALPPGNVFAARLMLRVMSRPPEGGGPPEIELPLTLEERRLMLARLPLATLPRLNWPR</sequence>
<proteinExistence type="predicted"/>
<accession>A0ABT1DFA3</accession>
<dbReference type="RefSeq" id="WP_252956565.1">
    <property type="nucleotide sequence ID" value="NZ_JAFIRR010000247.1"/>
</dbReference>
<organism evidence="1 2">
    <name type="scientific">Siccirubricoccus soli</name>
    <dbReference type="NCBI Taxonomy" id="2899147"/>
    <lineage>
        <taxon>Bacteria</taxon>
        <taxon>Pseudomonadati</taxon>
        <taxon>Pseudomonadota</taxon>
        <taxon>Alphaproteobacteria</taxon>
        <taxon>Acetobacterales</taxon>
        <taxon>Roseomonadaceae</taxon>
        <taxon>Siccirubricoccus</taxon>
    </lineage>
</organism>